<protein>
    <recommendedName>
        <fullName evidence="6">Ribosomal RNA small subunit methyltransferase G</fullName>
        <ecNumber evidence="6">2.1.1.-</ecNumber>
    </recommendedName>
    <alternativeName>
        <fullName evidence="6">16S rRNA 7-methylguanosine methyltransferase</fullName>
        <shortName evidence="6">16S rRNA m7G methyltransferase</shortName>
    </alternativeName>
</protein>
<evidence type="ECO:0000256" key="3">
    <source>
        <dbReference type="ARBA" id="ARBA00022603"/>
    </source>
</evidence>
<dbReference type="KEGG" id="fsa:C5Q98_05035"/>
<dbReference type="HAMAP" id="MF_00074">
    <property type="entry name" value="16SrRNA_methyltr_G"/>
    <property type="match status" value="1"/>
</dbReference>
<comment type="caution">
    <text evidence="6">Lacks conserved residue(s) required for the propagation of feature annotation.</text>
</comment>
<keyword evidence="5 6" id="KW-0949">S-adenosyl-L-methionine</keyword>
<comment type="subcellular location">
    <subcellularLocation>
        <location evidence="6">Cytoplasm</location>
    </subcellularLocation>
</comment>
<dbReference type="InterPro" id="IPR029063">
    <property type="entry name" value="SAM-dependent_MTases_sf"/>
</dbReference>
<feature type="compositionally biased region" description="Basic residues" evidence="7">
    <location>
        <begin position="262"/>
        <end position="271"/>
    </location>
</feature>
<dbReference type="EC" id="2.1.1.-" evidence="6"/>
<dbReference type="NCBIfam" id="TIGR00138">
    <property type="entry name" value="rsmG_gidB"/>
    <property type="match status" value="1"/>
</dbReference>
<sequence>MTSEEMVKQDQMKVNEEINKVVGSGAYESKVDMPEEFTPEVEAELKVLEELLQNDGRFSDLQEKSILIYSEMVLRKNRYLNLTSITDAEGFYSKHIIDSLALLEFVDEIISENNQTKITFLDVGSGAGFPGIPIKIMRPEIEMVLLDSLNKRVKFLESVAQELKLDDINFLHGRAEDFAHLPEYREGFDIVTARAVAKLPTLLELTLPYVKKSAVFLAMKTSEEELKTAKKALNILGARVESEKNLILPFEAGERTIIKIRKDKSTPKKYPRQAGTPSKDPLI</sequence>
<feature type="binding site" evidence="6">
    <location>
        <position position="124"/>
    </location>
    <ligand>
        <name>S-adenosyl-L-methionine</name>
        <dbReference type="ChEBI" id="CHEBI:59789"/>
    </ligand>
</feature>
<dbReference type="FunFam" id="3.40.50.150:FF:000041">
    <property type="entry name" value="Ribosomal RNA small subunit methyltransferase G"/>
    <property type="match status" value="1"/>
</dbReference>
<evidence type="ECO:0000313" key="9">
    <source>
        <dbReference type="Proteomes" id="UP000237947"/>
    </source>
</evidence>
<accession>A0A2S0KNN0</accession>
<dbReference type="OrthoDB" id="9808773at2"/>
<organism evidence="8 9">
    <name type="scientific">Fastidiosipila sanguinis</name>
    <dbReference type="NCBI Taxonomy" id="236753"/>
    <lineage>
        <taxon>Bacteria</taxon>
        <taxon>Bacillati</taxon>
        <taxon>Bacillota</taxon>
        <taxon>Clostridia</taxon>
        <taxon>Eubacteriales</taxon>
        <taxon>Oscillospiraceae</taxon>
        <taxon>Fastidiosipila</taxon>
    </lineage>
</organism>
<feature type="binding site" evidence="6">
    <location>
        <position position="129"/>
    </location>
    <ligand>
        <name>S-adenosyl-L-methionine</name>
        <dbReference type="ChEBI" id="CHEBI:59789"/>
    </ligand>
</feature>
<keyword evidence="1 6" id="KW-0963">Cytoplasm</keyword>
<keyword evidence="9" id="KW-1185">Reference proteome</keyword>
<keyword evidence="2 6" id="KW-0698">rRNA processing</keyword>
<name>A0A2S0KNN0_9FIRM</name>
<proteinExistence type="inferred from homology"/>
<keyword evidence="4 6" id="KW-0808">Transferase</keyword>
<dbReference type="GO" id="GO:0070043">
    <property type="term" value="F:rRNA (guanine-N7-)-methyltransferase activity"/>
    <property type="evidence" value="ECO:0007669"/>
    <property type="project" value="UniProtKB-UniRule"/>
</dbReference>
<keyword evidence="3 6" id="KW-0489">Methyltransferase</keyword>
<dbReference type="GO" id="GO:0005829">
    <property type="term" value="C:cytosol"/>
    <property type="evidence" value="ECO:0007669"/>
    <property type="project" value="TreeGrafter"/>
</dbReference>
<feature type="binding site" evidence="6">
    <location>
        <begin position="175"/>
        <end position="176"/>
    </location>
    <ligand>
        <name>S-adenosyl-L-methionine</name>
        <dbReference type="ChEBI" id="CHEBI:59789"/>
    </ligand>
</feature>
<dbReference type="AlphaFoldDB" id="A0A2S0KNN0"/>
<dbReference type="Pfam" id="PF02527">
    <property type="entry name" value="GidB"/>
    <property type="match status" value="1"/>
</dbReference>
<dbReference type="EMBL" id="CP027226">
    <property type="protein sequence ID" value="AVM42614.1"/>
    <property type="molecule type" value="Genomic_DNA"/>
</dbReference>
<dbReference type="RefSeq" id="WP_106012568.1">
    <property type="nucleotide sequence ID" value="NZ_CP027226.1"/>
</dbReference>
<evidence type="ECO:0000256" key="6">
    <source>
        <dbReference type="HAMAP-Rule" id="MF_00074"/>
    </source>
</evidence>
<dbReference type="PANTHER" id="PTHR31760">
    <property type="entry name" value="S-ADENOSYL-L-METHIONINE-DEPENDENT METHYLTRANSFERASES SUPERFAMILY PROTEIN"/>
    <property type="match status" value="1"/>
</dbReference>
<dbReference type="SUPFAM" id="SSF53335">
    <property type="entry name" value="S-adenosyl-L-methionine-dependent methyltransferases"/>
    <property type="match status" value="1"/>
</dbReference>
<comment type="similarity">
    <text evidence="6">Belongs to the methyltransferase superfamily. RNA methyltransferase RsmG family.</text>
</comment>
<comment type="function">
    <text evidence="6">Specifically methylates the N7 position of a guanine in 16S rRNA.</text>
</comment>
<evidence type="ECO:0000256" key="1">
    <source>
        <dbReference type="ARBA" id="ARBA00022490"/>
    </source>
</evidence>
<dbReference type="PANTHER" id="PTHR31760:SF0">
    <property type="entry name" value="S-ADENOSYL-L-METHIONINE-DEPENDENT METHYLTRANSFERASES SUPERFAMILY PROTEIN"/>
    <property type="match status" value="1"/>
</dbReference>
<evidence type="ECO:0000256" key="2">
    <source>
        <dbReference type="ARBA" id="ARBA00022552"/>
    </source>
</evidence>
<reference evidence="9" key="1">
    <citation type="submission" date="2018-02" db="EMBL/GenBank/DDBJ databases">
        <authorList>
            <person name="Holder M.E."/>
            <person name="Ajami N.J."/>
            <person name="Petrosino J.F."/>
        </authorList>
    </citation>
    <scope>NUCLEOTIDE SEQUENCE [LARGE SCALE GENOMIC DNA]</scope>
    <source>
        <strain evidence="9">CCUG 47711</strain>
    </source>
</reference>
<evidence type="ECO:0000256" key="5">
    <source>
        <dbReference type="ARBA" id="ARBA00022691"/>
    </source>
</evidence>
<dbReference type="CDD" id="cd02440">
    <property type="entry name" value="AdoMet_MTases"/>
    <property type="match status" value="1"/>
</dbReference>
<evidence type="ECO:0000313" key="8">
    <source>
        <dbReference type="EMBL" id="AVM42614.1"/>
    </source>
</evidence>
<evidence type="ECO:0000256" key="4">
    <source>
        <dbReference type="ARBA" id="ARBA00022679"/>
    </source>
</evidence>
<dbReference type="Gene3D" id="3.40.50.150">
    <property type="entry name" value="Vaccinia Virus protein VP39"/>
    <property type="match status" value="1"/>
</dbReference>
<gene>
    <name evidence="6" type="primary">rsmG</name>
    <name evidence="8" type="ORF">C5Q98_05035</name>
</gene>
<dbReference type="InterPro" id="IPR003682">
    <property type="entry name" value="rRNA_ssu_MeTfrase_G"/>
</dbReference>
<feature type="binding site" evidence="6">
    <location>
        <position position="194"/>
    </location>
    <ligand>
        <name>S-adenosyl-L-methionine</name>
        <dbReference type="ChEBI" id="CHEBI:59789"/>
    </ligand>
</feature>
<feature type="region of interest" description="Disordered" evidence="7">
    <location>
        <begin position="262"/>
        <end position="283"/>
    </location>
</feature>
<dbReference type="Proteomes" id="UP000237947">
    <property type="component" value="Chromosome"/>
</dbReference>
<evidence type="ECO:0000256" key="7">
    <source>
        <dbReference type="SAM" id="MobiDB-lite"/>
    </source>
</evidence>